<evidence type="ECO:0000256" key="4">
    <source>
        <dbReference type="ARBA" id="ARBA00022900"/>
    </source>
</evidence>
<dbReference type="GO" id="GO:0005576">
    <property type="term" value="C:extracellular region"/>
    <property type="evidence" value="ECO:0007669"/>
    <property type="project" value="UniProtKB-SubCell"/>
</dbReference>
<comment type="caution">
    <text evidence="7">Lacks conserved residue(s) required for the propagation of feature annotation.</text>
</comment>
<dbReference type="Pfam" id="PF05375">
    <property type="entry name" value="Pacifastin_I"/>
    <property type="match status" value="1"/>
</dbReference>
<evidence type="ECO:0000256" key="1">
    <source>
        <dbReference type="ARBA" id="ARBA00004613"/>
    </source>
</evidence>
<name>A0A922MH41_SPOEX</name>
<dbReference type="SUPFAM" id="SSF57283">
    <property type="entry name" value="PMP inhibitors"/>
    <property type="match status" value="2"/>
</dbReference>
<evidence type="ECO:0000313" key="10">
    <source>
        <dbReference type="EMBL" id="KAH9636294.1"/>
    </source>
</evidence>
<feature type="domain" description="Pacifastin" evidence="9">
    <location>
        <begin position="1"/>
        <end position="34"/>
    </location>
</feature>
<keyword evidence="5 7" id="KW-1015">Disulfide bond</keyword>
<evidence type="ECO:0000256" key="6">
    <source>
        <dbReference type="ARBA" id="ARBA00029459"/>
    </source>
</evidence>
<dbReference type="InterPro" id="IPR036201">
    <property type="entry name" value="Pacifastin_dom_sf"/>
</dbReference>
<accession>A0A922MH41</accession>
<proteinExistence type="inferred from homology"/>
<dbReference type="GO" id="GO:0004867">
    <property type="term" value="F:serine-type endopeptidase inhibitor activity"/>
    <property type="evidence" value="ECO:0007669"/>
    <property type="project" value="UniProtKB-UniRule"/>
</dbReference>
<feature type="disulfide bond" evidence="7">
    <location>
        <begin position="3"/>
        <end position="18"/>
    </location>
</feature>
<sequence length="267" mass="30101">MKCVQGQTYKMACNTCRCGNKNNLVCTKVLCIHDVNEEINGDSDSDTQPTKTNSSSAKVKKKRIRRIIRRENNRYLRTDTTGFPNLPPNKVCVPGKIYQDNCRRCYCRANRTPTCSNEDACKQPIVARDLKPEDVRSPIKDKEFMNLPELPHTASPCVPGTTYKIDCNVCLCDEFQNLMCDKLLCISFADMHKAEAIKKSGLPCNNKDFTENMVLQSKCVECTCNGTTYCVAKDNCISEAESLQRAHGSRRSFDINSGQCLPNHVYK</sequence>
<comment type="caution">
    <text evidence="10">The sequence shown here is derived from an EMBL/GenBank/DDBJ whole genome shotgun (WGS) entry which is preliminary data.</text>
</comment>
<evidence type="ECO:0000256" key="3">
    <source>
        <dbReference type="ARBA" id="ARBA00022690"/>
    </source>
</evidence>
<evidence type="ECO:0000259" key="9">
    <source>
        <dbReference type="PROSITE" id="PS51446"/>
    </source>
</evidence>
<evidence type="ECO:0000256" key="7">
    <source>
        <dbReference type="PROSITE-ProRule" id="PRU00776"/>
    </source>
</evidence>
<evidence type="ECO:0000256" key="8">
    <source>
        <dbReference type="SAM" id="MobiDB-lite"/>
    </source>
</evidence>
<evidence type="ECO:0000256" key="5">
    <source>
        <dbReference type="ARBA" id="ARBA00023157"/>
    </source>
</evidence>
<dbReference type="AlphaFoldDB" id="A0A922MH41"/>
<dbReference type="PROSITE" id="PS51446">
    <property type="entry name" value="PACIFASTIN"/>
    <property type="match status" value="1"/>
</dbReference>
<protein>
    <recommendedName>
        <fullName evidence="9">Pacifastin domain-containing protein</fullName>
    </recommendedName>
</protein>
<keyword evidence="3 7" id="KW-0646">Protease inhibitor</keyword>
<reference evidence="10" key="1">
    <citation type="journal article" date="2021" name="G3 (Bethesda)">
        <title>Genome and transcriptome analysis of the beet armyworm Spodoptera exigua reveals targets for pest control. .</title>
        <authorList>
            <person name="Simon S."/>
            <person name="Breeschoten T."/>
            <person name="Jansen H.J."/>
            <person name="Dirks R.P."/>
            <person name="Schranz M.E."/>
            <person name="Ros V.I.D."/>
        </authorList>
    </citation>
    <scope>NUCLEOTIDE SEQUENCE</scope>
    <source>
        <strain evidence="10">TB_SE_WUR_2020</strain>
    </source>
</reference>
<evidence type="ECO:0000313" key="11">
    <source>
        <dbReference type="Proteomes" id="UP000814243"/>
    </source>
</evidence>
<comment type="similarity">
    <text evidence="6 7">Belongs to the protease inhibitor I19 family.</text>
</comment>
<feature type="compositionally biased region" description="Polar residues" evidence="8">
    <location>
        <begin position="46"/>
        <end position="57"/>
    </location>
</feature>
<dbReference type="EMBL" id="JACEFF010000509">
    <property type="protein sequence ID" value="KAH9636294.1"/>
    <property type="molecule type" value="Genomic_DNA"/>
</dbReference>
<dbReference type="Proteomes" id="UP000814243">
    <property type="component" value="Unassembled WGS sequence"/>
</dbReference>
<dbReference type="InterPro" id="IPR008037">
    <property type="entry name" value="Pacifastin_dom"/>
</dbReference>
<feature type="disulfide bond" evidence="7">
    <location>
        <begin position="16"/>
        <end position="26"/>
    </location>
</feature>
<comment type="subcellular location">
    <subcellularLocation>
        <location evidence="1">Secreted</location>
    </subcellularLocation>
</comment>
<evidence type="ECO:0000256" key="2">
    <source>
        <dbReference type="ARBA" id="ARBA00022525"/>
    </source>
</evidence>
<feature type="region of interest" description="Disordered" evidence="8">
    <location>
        <begin position="41"/>
        <end position="60"/>
    </location>
</feature>
<organism evidence="10 11">
    <name type="scientific">Spodoptera exigua</name>
    <name type="common">Beet armyworm</name>
    <name type="synonym">Noctua fulgens</name>
    <dbReference type="NCBI Taxonomy" id="7107"/>
    <lineage>
        <taxon>Eukaryota</taxon>
        <taxon>Metazoa</taxon>
        <taxon>Ecdysozoa</taxon>
        <taxon>Arthropoda</taxon>
        <taxon>Hexapoda</taxon>
        <taxon>Insecta</taxon>
        <taxon>Pterygota</taxon>
        <taxon>Neoptera</taxon>
        <taxon>Endopterygota</taxon>
        <taxon>Lepidoptera</taxon>
        <taxon>Glossata</taxon>
        <taxon>Ditrysia</taxon>
        <taxon>Noctuoidea</taxon>
        <taxon>Noctuidae</taxon>
        <taxon>Amphipyrinae</taxon>
        <taxon>Spodoptera</taxon>
    </lineage>
</organism>
<gene>
    <name evidence="10" type="ORF">HF086_003261</name>
</gene>
<keyword evidence="4 7" id="KW-0722">Serine protease inhibitor</keyword>
<keyword evidence="2" id="KW-0964">Secreted</keyword>
<feature type="disulfide bond" evidence="7">
    <location>
        <begin position="13"/>
        <end position="31"/>
    </location>
</feature>